<dbReference type="Gene3D" id="3.40.50.10540">
    <property type="entry name" value="Crotonobetainyl-coa:carnitine coa-transferase, domain 1"/>
    <property type="match status" value="1"/>
</dbReference>
<sequence>MSTTQTRPALSGLRVLDLSQVAAGPYATMFLGFMGAEVIKLESRSRMDINRGRAKPGPTDPRVYPNGEHGERPYNRTAHHVHRNINKLSVTLDLAADRGKELFLDLVRVCDVLVENYRGSVMDRLGLGYGAVSQVNPQLIYLKISSQGATGPEANYGSLGSTLEQTAGLASVTGYGDGLPLMTNEVYPDPVVGILSFGALMAALRQRRQMGIGCLVDLSQREVTSMLLGESVLDFSVTGRVAGTMGNKHRDMAPHGVYPCTGDDMWVAVSVGSEDEWLALCRAIGQPDLASDHRFRDRDSRHGNQEALDEIISAWTRGWDHYQAMHLLQAHGVPAGAVLKGSETINDPHLEARGFWDVVDNPEAGTYKQTTLPWMLSKSPRQTTVPAAGLGEHSFQVFNGLLGLSAREIDTLVEQGITGDVPNPDI</sequence>
<keyword evidence="1" id="KW-0808">Transferase</keyword>
<evidence type="ECO:0000256" key="2">
    <source>
        <dbReference type="SAM" id="MobiDB-lite"/>
    </source>
</evidence>
<dbReference type="InterPro" id="IPR003673">
    <property type="entry name" value="CoA-Trfase_fam_III"/>
</dbReference>
<evidence type="ECO:0000256" key="1">
    <source>
        <dbReference type="ARBA" id="ARBA00022679"/>
    </source>
</evidence>
<dbReference type="AlphaFoldDB" id="A0A381QLY7"/>
<proteinExistence type="predicted"/>
<evidence type="ECO:0008006" key="4">
    <source>
        <dbReference type="Google" id="ProtNLM"/>
    </source>
</evidence>
<feature type="region of interest" description="Disordered" evidence="2">
    <location>
        <begin position="49"/>
        <end position="70"/>
    </location>
</feature>
<dbReference type="InterPro" id="IPR044855">
    <property type="entry name" value="CoA-Trfase_III_dom3_sf"/>
</dbReference>
<dbReference type="PANTHER" id="PTHR48207:SF3">
    <property type="entry name" value="SUCCINATE--HYDROXYMETHYLGLUTARATE COA-TRANSFERASE"/>
    <property type="match status" value="1"/>
</dbReference>
<dbReference type="Gene3D" id="3.30.1540.10">
    <property type="entry name" value="formyl-coa transferase, domain 3"/>
    <property type="match status" value="1"/>
</dbReference>
<organism evidence="3">
    <name type="scientific">marine metagenome</name>
    <dbReference type="NCBI Taxonomy" id="408172"/>
    <lineage>
        <taxon>unclassified sequences</taxon>
        <taxon>metagenomes</taxon>
        <taxon>ecological metagenomes</taxon>
    </lineage>
</organism>
<dbReference type="PANTHER" id="PTHR48207">
    <property type="entry name" value="SUCCINATE--HYDROXYMETHYLGLUTARATE COA-TRANSFERASE"/>
    <property type="match status" value="1"/>
</dbReference>
<evidence type="ECO:0000313" key="3">
    <source>
        <dbReference type="EMBL" id="SUZ80365.1"/>
    </source>
</evidence>
<dbReference type="EMBL" id="UINC01001424">
    <property type="protein sequence ID" value="SUZ80365.1"/>
    <property type="molecule type" value="Genomic_DNA"/>
</dbReference>
<reference evidence="3" key="1">
    <citation type="submission" date="2018-05" db="EMBL/GenBank/DDBJ databases">
        <authorList>
            <person name="Lanie J.A."/>
            <person name="Ng W.-L."/>
            <person name="Kazmierczak K.M."/>
            <person name="Andrzejewski T.M."/>
            <person name="Davidsen T.M."/>
            <person name="Wayne K.J."/>
            <person name="Tettelin H."/>
            <person name="Glass J.I."/>
            <person name="Rusch D."/>
            <person name="Podicherti R."/>
            <person name="Tsui H.-C.T."/>
            <person name="Winkler M.E."/>
        </authorList>
    </citation>
    <scope>NUCLEOTIDE SEQUENCE</scope>
</reference>
<gene>
    <name evidence="3" type="ORF">METZ01_LOCUS33219</name>
</gene>
<dbReference type="Pfam" id="PF02515">
    <property type="entry name" value="CoA_transf_3"/>
    <property type="match status" value="1"/>
</dbReference>
<dbReference type="InterPro" id="IPR023606">
    <property type="entry name" value="CoA-Trfase_III_dom_1_sf"/>
</dbReference>
<dbReference type="InterPro" id="IPR050483">
    <property type="entry name" value="CoA-transferase_III_domain"/>
</dbReference>
<dbReference type="GO" id="GO:0008410">
    <property type="term" value="F:CoA-transferase activity"/>
    <property type="evidence" value="ECO:0007669"/>
    <property type="project" value="TreeGrafter"/>
</dbReference>
<dbReference type="SUPFAM" id="SSF89796">
    <property type="entry name" value="CoA-transferase family III (CaiB/BaiF)"/>
    <property type="match status" value="1"/>
</dbReference>
<name>A0A381QLY7_9ZZZZ</name>
<accession>A0A381QLY7</accession>
<protein>
    <recommendedName>
        <fullName evidence="4">CoA transferase</fullName>
    </recommendedName>
</protein>